<sequence>MITNDNTLRTSDTIPDPTKSLPPEVLAIIFKYACRFDKIEDPKRKLILGSVCSRWRRILWSSPHLWMSFYHMFRSHSNLGIVKLIELHASNSVNNPLSYVLLWDHNELYDNPTISLAACFLIFAKYATRIRSLHLWEFDETTWSAIIAYSRFSEFPQLESLDLTFMFDDQLEELTSWFARMPKLHWLALHHPCFDVHEISPLTNITTLILGDLHPDHAFYLLSQFPNLVKFETSGTTSDGYLPETIPDPPLTQDVVLPHLAQFSWNERTYLEDIAESTSFIHHIRLPAIRCLQWSWYLNFPPTHWDVWKCFFQNMDGLESIKIGTHAPHVIPDLLSLFSTQHIREVEIYIYSVGELRRCLHKLMRSRNARRASVLPHLDVLELYFPWDIGRDKVLRILSWVVTMLKSRRISVMQTDYTAIRRFRMSEDELLRVMRESMDIHSLSGQKSLRALKALHDEGLDLHQGLIDFIVTHIAA</sequence>
<dbReference type="EMBL" id="JAACJO010000002">
    <property type="protein sequence ID" value="KAF5361905.1"/>
    <property type="molecule type" value="Genomic_DNA"/>
</dbReference>
<evidence type="ECO:0000313" key="2">
    <source>
        <dbReference type="EMBL" id="KAF5361905.1"/>
    </source>
</evidence>
<dbReference type="Gene3D" id="3.80.10.10">
    <property type="entry name" value="Ribonuclease Inhibitor"/>
    <property type="match status" value="1"/>
</dbReference>
<dbReference type="SUPFAM" id="SSF52047">
    <property type="entry name" value="RNI-like"/>
    <property type="match status" value="1"/>
</dbReference>
<dbReference type="InterPro" id="IPR036047">
    <property type="entry name" value="F-box-like_dom_sf"/>
</dbReference>
<dbReference type="Proteomes" id="UP000559027">
    <property type="component" value="Unassembled WGS sequence"/>
</dbReference>
<protein>
    <recommendedName>
        <fullName evidence="1">F-box domain-containing protein</fullName>
    </recommendedName>
</protein>
<organism evidence="2 3">
    <name type="scientific">Leucocoprinus leucothites</name>
    <dbReference type="NCBI Taxonomy" id="201217"/>
    <lineage>
        <taxon>Eukaryota</taxon>
        <taxon>Fungi</taxon>
        <taxon>Dikarya</taxon>
        <taxon>Basidiomycota</taxon>
        <taxon>Agaricomycotina</taxon>
        <taxon>Agaricomycetes</taxon>
        <taxon>Agaricomycetidae</taxon>
        <taxon>Agaricales</taxon>
        <taxon>Agaricineae</taxon>
        <taxon>Agaricaceae</taxon>
        <taxon>Leucocoprinus</taxon>
    </lineage>
</organism>
<evidence type="ECO:0000259" key="1">
    <source>
        <dbReference type="Pfam" id="PF12937"/>
    </source>
</evidence>
<accession>A0A8H5GBX8</accession>
<dbReference type="AlphaFoldDB" id="A0A8H5GBX8"/>
<name>A0A8H5GBX8_9AGAR</name>
<dbReference type="SUPFAM" id="SSF81383">
    <property type="entry name" value="F-box domain"/>
    <property type="match status" value="1"/>
</dbReference>
<reference evidence="2 3" key="1">
    <citation type="journal article" date="2020" name="ISME J.">
        <title>Uncovering the hidden diversity of litter-decomposition mechanisms in mushroom-forming fungi.</title>
        <authorList>
            <person name="Floudas D."/>
            <person name="Bentzer J."/>
            <person name="Ahren D."/>
            <person name="Johansson T."/>
            <person name="Persson P."/>
            <person name="Tunlid A."/>
        </authorList>
    </citation>
    <scope>NUCLEOTIDE SEQUENCE [LARGE SCALE GENOMIC DNA]</scope>
    <source>
        <strain evidence="2 3">CBS 146.42</strain>
    </source>
</reference>
<dbReference type="InterPro" id="IPR032675">
    <property type="entry name" value="LRR_dom_sf"/>
</dbReference>
<evidence type="ECO:0000313" key="3">
    <source>
        <dbReference type="Proteomes" id="UP000559027"/>
    </source>
</evidence>
<proteinExistence type="predicted"/>
<gene>
    <name evidence="2" type="ORF">D9756_002829</name>
</gene>
<comment type="caution">
    <text evidence="2">The sequence shown here is derived from an EMBL/GenBank/DDBJ whole genome shotgun (WGS) entry which is preliminary data.</text>
</comment>
<keyword evidence="3" id="KW-1185">Reference proteome</keyword>
<dbReference type="Pfam" id="PF12937">
    <property type="entry name" value="F-box-like"/>
    <property type="match status" value="1"/>
</dbReference>
<feature type="domain" description="F-box" evidence="1">
    <location>
        <begin position="20"/>
        <end position="70"/>
    </location>
</feature>
<dbReference type="InterPro" id="IPR001810">
    <property type="entry name" value="F-box_dom"/>
</dbReference>
<dbReference type="Gene3D" id="1.20.1280.50">
    <property type="match status" value="1"/>
</dbReference>
<dbReference type="OrthoDB" id="2851736at2759"/>